<dbReference type="Gene3D" id="3.30.470.20">
    <property type="entry name" value="ATP-grasp fold, B domain"/>
    <property type="match status" value="1"/>
</dbReference>
<dbReference type="NCBIfam" id="NF004676">
    <property type="entry name" value="PRK06019.1-2"/>
    <property type="match status" value="1"/>
</dbReference>
<dbReference type="EMBL" id="JAFVMH010000001">
    <property type="protein sequence ID" value="MBO1324038.1"/>
    <property type="molecule type" value="Genomic_DNA"/>
</dbReference>
<dbReference type="InterPro" id="IPR016185">
    <property type="entry name" value="PreATP-grasp_dom_sf"/>
</dbReference>
<dbReference type="NCBIfam" id="NF004679">
    <property type="entry name" value="PRK06019.1-5"/>
    <property type="match status" value="1"/>
</dbReference>
<dbReference type="Pfam" id="PF02222">
    <property type="entry name" value="ATP-grasp"/>
    <property type="match status" value="1"/>
</dbReference>
<dbReference type="PANTHER" id="PTHR11609:SF5">
    <property type="entry name" value="PHOSPHORIBOSYLAMINOIMIDAZOLE CARBOXYLASE"/>
    <property type="match status" value="1"/>
</dbReference>
<feature type="binding site" evidence="5">
    <location>
        <begin position="155"/>
        <end position="161"/>
    </location>
    <ligand>
        <name>ATP</name>
        <dbReference type="ChEBI" id="CHEBI:30616"/>
    </ligand>
</feature>
<comment type="catalytic activity">
    <reaction evidence="5 6">
        <text>5-amino-1-(5-phospho-beta-D-ribosyl)imidazole + hydrogencarbonate + ATP = 5-carboxyamino-1-(5-phospho-D-ribosyl)imidazole + ADP + phosphate + 2 H(+)</text>
        <dbReference type="Rhea" id="RHEA:19317"/>
        <dbReference type="ChEBI" id="CHEBI:15378"/>
        <dbReference type="ChEBI" id="CHEBI:17544"/>
        <dbReference type="ChEBI" id="CHEBI:30616"/>
        <dbReference type="ChEBI" id="CHEBI:43474"/>
        <dbReference type="ChEBI" id="CHEBI:58730"/>
        <dbReference type="ChEBI" id="CHEBI:137981"/>
        <dbReference type="ChEBI" id="CHEBI:456216"/>
        <dbReference type="EC" id="6.3.4.18"/>
    </reaction>
</comment>
<evidence type="ECO:0000313" key="9">
    <source>
        <dbReference type="Proteomes" id="UP000664073"/>
    </source>
</evidence>
<feature type="binding site" evidence="5">
    <location>
        <position position="193"/>
    </location>
    <ligand>
        <name>ATP</name>
        <dbReference type="ChEBI" id="CHEBI:30616"/>
    </ligand>
</feature>
<proteinExistence type="inferred from homology"/>
<dbReference type="SUPFAM" id="SSF52440">
    <property type="entry name" value="PreATP-grasp domain"/>
    <property type="match status" value="1"/>
</dbReference>
<evidence type="ECO:0000313" key="8">
    <source>
        <dbReference type="EMBL" id="MBO1324038.1"/>
    </source>
</evidence>
<dbReference type="InterPro" id="IPR011761">
    <property type="entry name" value="ATP-grasp"/>
</dbReference>
<feature type="binding site" evidence="5">
    <location>
        <begin position="270"/>
        <end position="271"/>
    </location>
    <ligand>
        <name>ATP</name>
        <dbReference type="ChEBI" id="CHEBI:30616"/>
    </ligand>
</feature>
<comment type="subunit">
    <text evidence="5 6">Homodimer.</text>
</comment>
<protein>
    <recommendedName>
        <fullName evidence="5 6">N5-carboxyaminoimidazole ribonucleotide synthase</fullName>
        <shortName evidence="5 6">N5-CAIR synthase</shortName>
        <ecNumber evidence="5 6">6.3.4.18</ecNumber>
    </recommendedName>
    <alternativeName>
        <fullName evidence="5 6">5-(carboxyamino)imidazole ribonucleotide synthetase</fullName>
    </alternativeName>
</protein>
<comment type="similarity">
    <text evidence="5 6">Belongs to the PurK/PurT family.</text>
</comment>
<dbReference type="Pfam" id="PF22660">
    <property type="entry name" value="RS_preATP-grasp-like"/>
    <property type="match status" value="1"/>
</dbReference>
<dbReference type="GO" id="GO:0006189">
    <property type="term" value="P:'de novo' IMP biosynthetic process"/>
    <property type="evidence" value="ECO:0007669"/>
    <property type="project" value="UniProtKB-UniRule"/>
</dbReference>
<feature type="binding site" evidence="5">
    <location>
        <position position="110"/>
    </location>
    <ligand>
        <name>ATP</name>
        <dbReference type="ChEBI" id="CHEBI:30616"/>
    </ligand>
</feature>
<dbReference type="Gene3D" id="3.30.1490.20">
    <property type="entry name" value="ATP-grasp fold, A domain"/>
    <property type="match status" value="1"/>
</dbReference>
<dbReference type="NCBIfam" id="NF004675">
    <property type="entry name" value="PRK06019.1-1"/>
    <property type="match status" value="1"/>
</dbReference>
<dbReference type="Gene3D" id="3.40.50.20">
    <property type="match status" value="1"/>
</dbReference>
<dbReference type="SUPFAM" id="SSF51246">
    <property type="entry name" value="Rudiment single hybrid motif"/>
    <property type="match status" value="1"/>
</dbReference>
<dbReference type="InterPro" id="IPR011054">
    <property type="entry name" value="Rudment_hybrid_motif"/>
</dbReference>
<dbReference type="GO" id="GO:0034028">
    <property type="term" value="F:5-(carboxyamino)imidazole ribonucleotide synthase activity"/>
    <property type="evidence" value="ECO:0007669"/>
    <property type="project" value="UniProtKB-UniRule"/>
</dbReference>
<dbReference type="GO" id="GO:0004638">
    <property type="term" value="F:phosphoribosylaminoimidazole carboxylase activity"/>
    <property type="evidence" value="ECO:0007669"/>
    <property type="project" value="InterPro"/>
</dbReference>
<feature type="binding site" evidence="5">
    <location>
        <begin position="185"/>
        <end position="188"/>
    </location>
    <ligand>
        <name>ATP</name>
        <dbReference type="ChEBI" id="CHEBI:30616"/>
    </ligand>
</feature>
<evidence type="ECO:0000256" key="5">
    <source>
        <dbReference type="HAMAP-Rule" id="MF_01928"/>
    </source>
</evidence>
<evidence type="ECO:0000256" key="4">
    <source>
        <dbReference type="ARBA" id="ARBA00022840"/>
    </source>
</evidence>
<dbReference type="SUPFAM" id="SSF56059">
    <property type="entry name" value="Glutathione synthetase ATP-binding domain-like"/>
    <property type="match status" value="1"/>
</dbReference>
<dbReference type="Pfam" id="PF17769">
    <property type="entry name" value="PurK_C"/>
    <property type="match status" value="1"/>
</dbReference>
<keyword evidence="2 5" id="KW-0547">Nucleotide-binding</keyword>
<dbReference type="InterPro" id="IPR054350">
    <property type="entry name" value="PurT/PurK_preATP-grasp"/>
</dbReference>
<dbReference type="NCBIfam" id="TIGR01161">
    <property type="entry name" value="purK"/>
    <property type="match status" value="1"/>
</dbReference>
<feature type="binding site" evidence="5">
    <location>
        <position position="216"/>
    </location>
    <ligand>
        <name>ATP</name>
        <dbReference type="ChEBI" id="CHEBI:30616"/>
    </ligand>
</feature>
<accession>A0A939KL95</accession>
<dbReference type="PANTHER" id="PTHR11609">
    <property type="entry name" value="PURINE BIOSYNTHESIS PROTEIN 6/7, PUR6/7"/>
    <property type="match status" value="1"/>
</dbReference>
<evidence type="ECO:0000256" key="3">
    <source>
        <dbReference type="ARBA" id="ARBA00022755"/>
    </source>
</evidence>
<dbReference type="InterPro" id="IPR003135">
    <property type="entry name" value="ATP-grasp_carboxylate-amine"/>
</dbReference>
<name>A0A939KL95_9PROT</name>
<dbReference type="HAMAP" id="MF_01928">
    <property type="entry name" value="PurK"/>
    <property type="match status" value="1"/>
</dbReference>
<dbReference type="EC" id="6.3.4.18" evidence="5 6"/>
<dbReference type="RefSeq" id="WP_207844700.1">
    <property type="nucleotide sequence ID" value="NZ_JAFVMH010000001.1"/>
</dbReference>
<dbReference type="Proteomes" id="UP000664073">
    <property type="component" value="Unassembled WGS sequence"/>
</dbReference>
<comment type="pathway">
    <text evidence="5 6">Purine metabolism; IMP biosynthesis via de novo pathway; 5-amino-1-(5-phospho-D-ribosyl)imidazole-4-carboxylate from 5-amino-1-(5-phospho-D-ribosyl)imidazole (N5-CAIR route): step 1/2.</text>
</comment>
<dbReference type="InterPro" id="IPR005875">
    <property type="entry name" value="PurK"/>
</dbReference>
<dbReference type="InterPro" id="IPR040686">
    <property type="entry name" value="PurK_C"/>
</dbReference>
<comment type="function">
    <text evidence="6">Catalyzes the ATP-dependent conversion of 5-aminoimidazole ribonucleotide (AIR) and HCO(3)- to N5-carboxyaminoimidazole ribonucleotide (N5-CAIR).</text>
</comment>
<comment type="caution">
    <text evidence="8">The sequence shown here is derived from an EMBL/GenBank/DDBJ whole genome shotgun (WGS) entry which is preliminary data.</text>
</comment>
<gene>
    <name evidence="5 6" type="primary">purK</name>
    <name evidence="8" type="ORF">J2D77_02555</name>
</gene>
<sequence length="392" mass="41958">MTQTHKVLPPNSVIGIVGGGQLGRMSAMAAAKLGFRAHILTQGAQDPAAQVAHAVTLGAYDDIRALEAFACAVDVVTFEFENISANALDQLASYCPVRPSGRILRISQDRLAEKTFLTDAGVPVAPWHAVTDKVSLYAAAEKLGLPLILKTTRNGYDGKGQRRVYELGELEQAFAELAPHPLVAEAMVDFACELSVMVARGVDGTIRCFDTVQNRHWHGILDLTLAPAPIMDDIAATASALAAKVARQLGLKGIMGVEMFLGRDGQIMVNEIAPRPHNSGHWTMDACPQDQFDMHIRAVAGLPLPQATRHSDAVMKNLVGPEDMALWPQILATPGQIPHLYGKAEAREGRKMGHVNVLFPHGGLPGEHGVQAALGPLATKTAAPYVMDETAF</sequence>
<evidence type="ECO:0000259" key="7">
    <source>
        <dbReference type="PROSITE" id="PS50975"/>
    </source>
</evidence>
<dbReference type="PROSITE" id="PS50975">
    <property type="entry name" value="ATP_GRASP"/>
    <property type="match status" value="1"/>
</dbReference>
<feature type="domain" description="ATP-grasp" evidence="7">
    <location>
        <begin position="114"/>
        <end position="300"/>
    </location>
</feature>
<reference evidence="8" key="1">
    <citation type="submission" date="2021-03" db="EMBL/GenBank/DDBJ databases">
        <title>The complete genome sequence of Acetobacter sp. TBRC 12339.</title>
        <authorList>
            <person name="Charoenyingcharoen P."/>
            <person name="Yukphan P."/>
        </authorList>
    </citation>
    <scope>NUCLEOTIDE SEQUENCE</scope>
    <source>
        <strain evidence="8">TBRC 12339</strain>
    </source>
</reference>
<feature type="binding site" evidence="5">
    <location>
        <position position="150"/>
    </location>
    <ligand>
        <name>ATP</name>
        <dbReference type="ChEBI" id="CHEBI:30616"/>
    </ligand>
</feature>
<comment type="function">
    <text evidence="5">Catalyzes the ATP-dependent conversion of 5-aminoimidazole ribonucleotide (AIR) and HCO(3)(-) to N5-carboxyaminoimidazole ribonucleotide (N5-CAIR).</text>
</comment>
<dbReference type="GO" id="GO:0046872">
    <property type="term" value="F:metal ion binding"/>
    <property type="evidence" value="ECO:0007669"/>
    <property type="project" value="InterPro"/>
</dbReference>
<keyword evidence="1 5" id="KW-0436">Ligase</keyword>
<dbReference type="GO" id="GO:0005829">
    <property type="term" value="C:cytosol"/>
    <property type="evidence" value="ECO:0007669"/>
    <property type="project" value="TreeGrafter"/>
</dbReference>
<evidence type="ECO:0000256" key="2">
    <source>
        <dbReference type="ARBA" id="ARBA00022741"/>
    </source>
</evidence>
<dbReference type="GO" id="GO:0005524">
    <property type="term" value="F:ATP binding"/>
    <property type="evidence" value="ECO:0007669"/>
    <property type="project" value="UniProtKB-UniRule"/>
</dbReference>
<keyword evidence="4 5" id="KW-0067">ATP-binding</keyword>
<keyword evidence="9" id="KW-1185">Reference proteome</keyword>
<dbReference type="AlphaFoldDB" id="A0A939KL95"/>
<dbReference type="FunFam" id="3.30.1490.20:FF:000015">
    <property type="entry name" value="N5-carboxyaminoimidazole ribonucleotide synthase"/>
    <property type="match status" value="1"/>
</dbReference>
<evidence type="ECO:0000256" key="6">
    <source>
        <dbReference type="RuleBase" id="RU361200"/>
    </source>
</evidence>
<organism evidence="8 9">
    <name type="scientific">Acetobacter garciniae</name>
    <dbReference type="NCBI Taxonomy" id="2817435"/>
    <lineage>
        <taxon>Bacteria</taxon>
        <taxon>Pseudomonadati</taxon>
        <taxon>Pseudomonadota</taxon>
        <taxon>Alphaproteobacteria</taxon>
        <taxon>Acetobacterales</taxon>
        <taxon>Acetobacteraceae</taxon>
        <taxon>Acetobacter</taxon>
    </lineage>
</organism>
<evidence type="ECO:0000256" key="1">
    <source>
        <dbReference type="ARBA" id="ARBA00022598"/>
    </source>
</evidence>
<keyword evidence="3 5" id="KW-0658">Purine biosynthesis</keyword>
<dbReference type="InterPro" id="IPR013815">
    <property type="entry name" value="ATP_grasp_subdomain_1"/>
</dbReference>